<dbReference type="GO" id="GO:0008168">
    <property type="term" value="F:methyltransferase activity"/>
    <property type="evidence" value="ECO:0007669"/>
    <property type="project" value="UniProtKB-UniRule"/>
</dbReference>
<keyword evidence="8" id="KW-1185">Reference proteome</keyword>
<reference evidence="6" key="1">
    <citation type="journal article" date="2015" name="Genome Announc.">
        <title>Draft Genome Sequences of Anaerolinea thermolimosa IMO-1, Bellilinea caldifistulae GOMI-1, Leptolinea tardivitalis YMTK-2, Levilinea saccharolytica KIBI-1, Longilinea arvoryzae KOME-1, Previously Described as Members of the Class Anaerolineae (Chloroflexi).</title>
        <authorList>
            <person name="Matsuura N."/>
            <person name="Tourlousse M.D."/>
            <person name="Ohashi A."/>
            <person name="Hugenholtz P."/>
            <person name="Sekiguchi Y."/>
        </authorList>
    </citation>
    <scope>NUCLEOTIDE SEQUENCE</scope>
    <source>
        <strain evidence="6">KIBI-1</strain>
    </source>
</reference>
<protein>
    <submittedName>
        <fullName evidence="6">Methionine synthase I (Cobalamin-dependent), methyltransferase domain</fullName>
    </submittedName>
</protein>
<dbReference type="EMBL" id="DF967975">
    <property type="protein sequence ID" value="GAP19442.1"/>
    <property type="molecule type" value="Genomic_DNA"/>
</dbReference>
<evidence type="ECO:0000313" key="6">
    <source>
        <dbReference type="EMBL" id="GAP19442.1"/>
    </source>
</evidence>
<evidence type="ECO:0000259" key="5">
    <source>
        <dbReference type="PROSITE" id="PS50970"/>
    </source>
</evidence>
<dbReference type="EMBL" id="LGCM01000034">
    <property type="protein sequence ID" value="KPL82240.1"/>
    <property type="molecule type" value="Genomic_DNA"/>
</dbReference>
<dbReference type="GO" id="GO:0032259">
    <property type="term" value="P:methylation"/>
    <property type="evidence" value="ECO:0007669"/>
    <property type="project" value="UniProtKB-KW"/>
</dbReference>
<feature type="domain" description="Hcy-binding" evidence="5">
    <location>
        <begin position="4"/>
        <end position="292"/>
    </location>
</feature>
<keyword evidence="3 4" id="KW-0479">Metal-binding</keyword>
<gene>
    <name evidence="7" type="ORF">ADN01_09040</name>
    <name evidence="6" type="ORF">LSAC_03344</name>
</gene>
<dbReference type="OrthoDB" id="9803687at2"/>
<reference evidence="7 8" key="2">
    <citation type="submission" date="2015-07" db="EMBL/GenBank/DDBJ databases">
        <title>Genome sequence of Levilinea saccharolytica DSM 16555.</title>
        <authorList>
            <person name="Hemp J."/>
            <person name="Ward L.M."/>
            <person name="Pace L.A."/>
            <person name="Fischer W.W."/>
        </authorList>
    </citation>
    <scope>NUCLEOTIDE SEQUENCE [LARGE SCALE GENOMIC DNA]</scope>
    <source>
        <strain evidence="7 8">KIBI-1</strain>
    </source>
</reference>
<dbReference type="Pfam" id="PF02574">
    <property type="entry name" value="S-methyl_trans"/>
    <property type="match status" value="1"/>
</dbReference>
<keyword evidence="2 4" id="KW-0808">Transferase</keyword>
<dbReference type="PIRSF" id="PIRSF037505">
    <property type="entry name" value="Betaine_HMT"/>
    <property type="match status" value="1"/>
</dbReference>
<dbReference type="GO" id="GO:0008270">
    <property type="term" value="F:zinc ion binding"/>
    <property type="evidence" value="ECO:0007669"/>
    <property type="project" value="InterPro"/>
</dbReference>
<evidence type="ECO:0000256" key="2">
    <source>
        <dbReference type="ARBA" id="ARBA00022679"/>
    </source>
</evidence>
<feature type="binding site" evidence="3 4">
    <location>
        <position position="278"/>
    </location>
    <ligand>
        <name>Zn(2+)</name>
        <dbReference type="ChEBI" id="CHEBI:29105"/>
    </ligand>
</feature>
<keyword evidence="1 4" id="KW-0489">Methyltransferase</keyword>
<accession>A0A0M8JQF4</accession>
<name>A0A0M8JQF4_9CHLR</name>
<evidence type="ECO:0000256" key="3">
    <source>
        <dbReference type="PIRSR" id="PIRSR037505-2"/>
    </source>
</evidence>
<dbReference type="PANTHER" id="PTHR11103">
    <property type="entry name" value="SLR1189 PROTEIN"/>
    <property type="match status" value="1"/>
</dbReference>
<dbReference type="SUPFAM" id="SSF82282">
    <property type="entry name" value="Homocysteine S-methyltransferase"/>
    <property type="match status" value="1"/>
</dbReference>
<comment type="cofactor">
    <cofactor evidence="3">
        <name>Zn(2+)</name>
        <dbReference type="ChEBI" id="CHEBI:29105"/>
    </cofactor>
    <text evidence="3">Binds 1 zinc ion per subunit.</text>
</comment>
<dbReference type="Gene3D" id="3.20.20.330">
    <property type="entry name" value="Homocysteine-binding-like domain"/>
    <property type="match status" value="1"/>
</dbReference>
<organism evidence="6">
    <name type="scientific">Levilinea saccharolytica</name>
    <dbReference type="NCBI Taxonomy" id="229921"/>
    <lineage>
        <taxon>Bacteria</taxon>
        <taxon>Bacillati</taxon>
        <taxon>Chloroflexota</taxon>
        <taxon>Anaerolineae</taxon>
        <taxon>Anaerolineales</taxon>
        <taxon>Anaerolineaceae</taxon>
        <taxon>Levilinea</taxon>
    </lineage>
</organism>
<dbReference type="PATRIC" id="fig|229921.5.peg.1824"/>
<sequence>MPTPAFLQRLKDGKILVSDGATGTNLQQRGLPVGLPGEVWVFEKPEEILGLHRDFIAAGSDILLTCTFGGTSLRLESHGLGQRTAELNRAAVSLARQAAQGSGALVAGSIGPTGQLLKPLGPLEESQAEAAFAEQARALVEAGVDLIVVETQFDLTEASAALRAVRSVSVEIPLVCSFSFDRGKRTMMGVKPSQVAETLPALGAQVLGINCGRSLDENLEALRQLRAATDLPLWFKPNAGLPEVDAEGNPIYRLSPAEMGAQAALWLQAGAQVVGGCCGTSPAHLQAVAQAVHPAA</sequence>
<dbReference type="AlphaFoldDB" id="A0A0M8JQF4"/>
<evidence type="ECO:0000313" key="8">
    <source>
        <dbReference type="Proteomes" id="UP000050501"/>
    </source>
</evidence>
<proteinExistence type="predicted"/>
<dbReference type="GO" id="GO:0009086">
    <property type="term" value="P:methionine biosynthetic process"/>
    <property type="evidence" value="ECO:0007669"/>
    <property type="project" value="InterPro"/>
</dbReference>
<dbReference type="PROSITE" id="PS50970">
    <property type="entry name" value="HCY"/>
    <property type="match status" value="1"/>
</dbReference>
<feature type="binding site" evidence="3 4">
    <location>
        <position position="211"/>
    </location>
    <ligand>
        <name>Zn(2+)</name>
        <dbReference type="ChEBI" id="CHEBI:29105"/>
    </ligand>
</feature>
<dbReference type="PANTHER" id="PTHR11103:SF18">
    <property type="entry name" value="SLR1189 PROTEIN"/>
    <property type="match status" value="1"/>
</dbReference>
<evidence type="ECO:0000313" key="7">
    <source>
        <dbReference type="EMBL" id="KPL82240.1"/>
    </source>
</evidence>
<dbReference type="InterPro" id="IPR003726">
    <property type="entry name" value="HCY_dom"/>
</dbReference>
<dbReference type="InterPro" id="IPR036589">
    <property type="entry name" value="HCY_dom_sf"/>
</dbReference>
<dbReference type="RefSeq" id="WP_062419719.1">
    <property type="nucleotide sequence ID" value="NZ_BBXZ01000177.1"/>
</dbReference>
<dbReference type="STRING" id="229921.ADN01_09040"/>
<dbReference type="InterPro" id="IPR017226">
    <property type="entry name" value="BHMT-like"/>
</dbReference>
<dbReference type="Proteomes" id="UP000050501">
    <property type="component" value="Unassembled WGS sequence"/>
</dbReference>
<feature type="binding site" evidence="3 4">
    <location>
        <position position="277"/>
    </location>
    <ligand>
        <name>Zn(2+)</name>
        <dbReference type="ChEBI" id="CHEBI:29105"/>
    </ligand>
</feature>
<keyword evidence="3 4" id="KW-0862">Zinc</keyword>
<evidence type="ECO:0000256" key="1">
    <source>
        <dbReference type="ARBA" id="ARBA00022603"/>
    </source>
</evidence>
<evidence type="ECO:0000256" key="4">
    <source>
        <dbReference type="PROSITE-ProRule" id="PRU00333"/>
    </source>
</evidence>